<evidence type="ECO:0000313" key="3">
    <source>
        <dbReference type="EMBL" id="CAA0111753.1"/>
    </source>
</evidence>
<dbReference type="InterPro" id="IPR013046">
    <property type="entry name" value="GpV/Gp45"/>
</dbReference>
<evidence type="ECO:0000313" key="4">
    <source>
        <dbReference type="Proteomes" id="UP000434580"/>
    </source>
</evidence>
<proteinExistence type="predicted"/>
<dbReference type="EMBL" id="CACSII010000016">
    <property type="protein sequence ID" value="CAA0111753.1"/>
    <property type="molecule type" value="Genomic_DNA"/>
</dbReference>
<dbReference type="OrthoDB" id="4931325at2"/>
<sequence length="205" mass="21807">MSFELAELNRQLNNLIVVGLVTAVDHANKSVQVTAGSLETGWIAMPTEMGRNYRRWRPLRNGVQVIMASPAGDISQAKIIGMLYTDTLNSPSDNLAMDIVEFENGTTVSHNIDTHKLAISCRGSVDIESDDELTLAGKTIKLRAGKNGETTVDLSATELAMKAAANKMQGPLTQTGGDITSDGKSVQTHKHGGVTSGQSTTAVPQ</sequence>
<organism evidence="3 4">
    <name type="scientific">BD1-7 clade bacterium</name>
    <dbReference type="NCBI Taxonomy" id="2029982"/>
    <lineage>
        <taxon>Bacteria</taxon>
        <taxon>Pseudomonadati</taxon>
        <taxon>Pseudomonadota</taxon>
        <taxon>Gammaproteobacteria</taxon>
        <taxon>Cellvibrionales</taxon>
        <taxon>Spongiibacteraceae</taxon>
        <taxon>BD1-7 clade</taxon>
    </lineage>
</organism>
<reference evidence="3 4" key="1">
    <citation type="submission" date="2019-11" db="EMBL/GenBank/DDBJ databases">
        <authorList>
            <person name="Holert J."/>
        </authorList>
    </citation>
    <scope>NUCLEOTIDE SEQUENCE [LARGE SCALE GENOMIC DNA]</scope>
    <source>
        <strain evidence="3">BC5_2</strain>
    </source>
</reference>
<feature type="domain" description="Gp5/Type VI secretion system Vgr protein OB-fold" evidence="2">
    <location>
        <begin position="18"/>
        <end position="84"/>
    </location>
</feature>
<dbReference type="NCBIfam" id="TIGR01644">
    <property type="entry name" value="phage_P2_V"/>
    <property type="match status" value="1"/>
</dbReference>
<dbReference type="AlphaFoldDB" id="A0A5S9Q467"/>
<accession>A0A5S9Q467</accession>
<feature type="compositionally biased region" description="Polar residues" evidence="1">
    <location>
        <begin position="196"/>
        <end position="205"/>
    </location>
</feature>
<dbReference type="Pfam" id="PF04717">
    <property type="entry name" value="Phage_base_V"/>
    <property type="match status" value="1"/>
</dbReference>
<feature type="compositionally biased region" description="Polar residues" evidence="1">
    <location>
        <begin position="171"/>
        <end position="186"/>
    </location>
</feature>
<dbReference type="Gene3D" id="2.40.50.230">
    <property type="entry name" value="Gp5 N-terminal domain"/>
    <property type="match status" value="1"/>
</dbReference>
<protein>
    <recommendedName>
        <fullName evidence="2">Gp5/Type VI secretion system Vgr protein OB-fold domain-containing protein</fullName>
    </recommendedName>
</protein>
<evidence type="ECO:0000259" key="2">
    <source>
        <dbReference type="Pfam" id="PF04717"/>
    </source>
</evidence>
<name>A0A5S9Q467_9GAMM</name>
<gene>
    <name evidence="3" type="ORF">DPBNPPHM_01520</name>
</gene>
<dbReference type="InterPro" id="IPR006531">
    <property type="entry name" value="Gp5/Vgr_OB"/>
</dbReference>
<dbReference type="Proteomes" id="UP000434580">
    <property type="component" value="Unassembled WGS sequence"/>
</dbReference>
<evidence type="ECO:0000256" key="1">
    <source>
        <dbReference type="SAM" id="MobiDB-lite"/>
    </source>
</evidence>
<dbReference type="Gene3D" id="6.20.150.10">
    <property type="match status" value="1"/>
</dbReference>
<feature type="region of interest" description="Disordered" evidence="1">
    <location>
        <begin position="170"/>
        <end position="205"/>
    </location>
</feature>
<dbReference type="InterPro" id="IPR037026">
    <property type="entry name" value="Vgr_OB-fold_dom_sf"/>
</dbReference>